<gene>
    <name evidence="1" type="ORF">CLF_102530</name>
</gene>
<organism evidence="1 2">
    <name type="scientific">Clonorchis sinensis</name>
    <name type="common">Chinese liver fluke</name>
    <dbReference type="NCBI Taxonomy" id="79923"/>
    <lineage>
        <taxon>Eukaryota</taxon>
        <taxon>Metazoa</taxon>
        <taxon>Spiralia</taxon>
        <taxon>Lophotrochozoa</taxon>
        <taxon>Platyhelminthes</taxon>
        <taxon>Trematoda</taxon>
        <taxon>Digenea</taxon>
        <taxon>Opisthorchiida</taxon>
        <taxon>Opisthorchiata</taxon>
        <taxon>Opisthorchiidae</taxon>
        <taxon>Clonorchis</taxon>
    </lineage>
</organism>
<name>G7YN38_CLOSI</name>
<sequence length="162" mass="17899">MHQLFHTQLALANRNWAPSAGCTPSTNWSESNWWSDTPSNPGKALSNDCCRLAMNPVGPHPGVILAVGRRVELRCKGFLRGGPVHLPRAHSGRIHAGVLCIIGGLRESQLAPGRGQCRHTRIHIRYKEPKGPSALNSHKLVWEIKYEARKLGPKSCCVYVIQ</sequence>
<reference key="2">
    <citation type="submission" date="2011-10" db="EMBL/GenBank/DDBJ databases">
        <title>The genome and transcriptome sequence of Clonorchis sinensis provide insights into the carcinogenic liver fluke.</title>
        <authorList>
            <person name="Wang X."/>
            <person name="Huang Y."/>
            <person name="Chen W."/>
            <person name="Liu H."/>
            <person name="Guo L."/>
            <person name="Chen Y."/>
            <person name="Luo F."/>
            <person name="Zhou W."/>
            <person name="Sun J."/>
            <person name="Mao Q."/>
            <person name="Liang P."/>
            <person name="Zhou C."/>
            <person name="Tian Y."/>
            <person name="Men J."/>
            <person name="Lv X."/>
            <person name="Huang L."/>
            <person name="Zhou J."/>
            <person name="Hu Y."/>
            <person name="Li R."/>
            <person name="Zhang F."/>
            <person name="Lei H."/>
            <person name="Li X."/>
            <person name="Hu X."/>
            <person name="Liang C."/>
            <person name="Xu J."/>
            <person name="Wu Z."/>
            <person name="Yu X."/>
        </authorList>
    </citation>
    <scope>NUCLEOTIDE SEQUENCE</scope>
    <source>
        <strain>Henan</strain>
    </source>
</reference>
<dbReference type="AlphaFoldDB" id="G7YN38"/>
<accession>G7YN38</accession>
<dbReference type="Proteomes" id="UP000008909">
    <property type="component" value="Unassembled WGS sequence"/>
</dbReference>
<dbReference type="EMBL" id="DF143887">
    <property type="protein sequence ID" value="GAA54369.1"/>
    <property type="molecule type" value="Genomic_DNA"/>
</dbReference>
<protein>
    <submittedName>
        <fullName evidence="1">Uncharacterized protein</fullName>
    </submittedName>
</protein>
<feature type="non-terminal residue" evidence="1">
    <location>
        <position position="162"/>
    </location>
</feature>
<reference evidence="1" key="1">
    <citation type="journal article" date="2011" name="Genome Biol.">
        <title>The draft genome of the carcinogenic human liver fluke Clonorchis sinensis.</title>
        <authorList>
            <person name="Wang X."/>
            <person name="Chen W."/>
            <person name="Huang Y."/>
            <person name="Sun J."/>
            <person name="Men J."/>
            <person name="Liu H."/>
            <person name="Luo F."/>
            <person name="Guo L."/>
            <person name="Lv X."/>
            <person name="Deng C."/>
            <person name="Zhou C."/>
            <person name="Fan Y."/>
            <person name="Li X."/>
            <person name="Huang L."/>
            <person name="Hu Y."/>
            <person name="Liang C."/>
            <person name="Hu X."/>
            <person name="Xu J."/>
            <person name="Yu X."/>
        </authorList>
    </citation>
    <scope>NUCLEOTIDE SEQUENCE [LARGE SCALE GENOMIC DNA]</scope>
    <source>
        <strain evidence="1">Henan</strain>
    </source>
</reference>
<evidence type="ECO:0000313" key="1">
    <source>
        <dbReference type="EMBL" id="GAA54369.1"/>
    </source>
</evidence>
<proteinExistence type="predicted"/>
<keyword evidence="2" id="KW-1185">Reference proteome</keyword>
<evidence type="ECO:0000313" key="2">
    <source>
        <dbReference type="Proteomes" id="UP000008909"/>
    </source>
</evidence>